<sequence>MVDRTALRELLTSEPAAFAAGAAEYVGSVEPYESFDPDAVPVPTDELLDRERRLLWKARVLEDARFGVVLSGAAYEDNPIIYANRYFRDLSGHDLDWLVGENPRFLQGPDTESDSVTRLHEALRTWEPATVDLWNYRRDGEQFRNRVSLVPIPDAAGTVTHWFGIQERLDR</sequence>
<keyword evidence="1" id="KW-0285">Flavoprotein</keyword>
<evidence type="ECO:0000313" key="8">
    <source>
        <dbReference type="Proteomes" id="UP000326207"/>
    </source>
</evidence>
<dbReference type="NCBIfam" id="TIGR00229">
    <property type="entry name" value="sensory_box"/>
    <property type="match status" value="1"/>
</dbReference>
<keyword evidence="10" id="KW-1185">Reference proteome</keyword>
<dbReference type="RefSeq" id="WP_152120728.1">
    <property type="nucleotide sequence ID" value="NZ_QJOW01000004.1"/>
</dbReference>
<evidence type="ECO:0000256" key="2">
    <source>
        <dbReference type="ARBA" id="ARBA00022643"/>
    </source>
</evidence>
<dbReference type="Proteomes" id="UP000326207">
    <property type="component" value="Unassembled WGS sequence"/>
</dbReference>
<evidence type="ECO:0000256" key="3">
    <source>
        <dbReference type="ARBA" id="ARBA00022991"/>
    </source>
</evidence>
<evidence type="ECO:0000313" key="6">
    <source>
        <dbReference type="EMBL" id="KAB7514399.1"/>
    </source>
</evidence>
<evidence type="ECO:0000313" key="7">
    <source>
        <dbReference type="EMBL" id="KAB7518686.1"/>
    </source>
</evidence>
<evidence type="ECO:0000313" key="9">
    <source>
        <dbReference type="Proteomes" id="UP000326302"/>
    </source>
</evidence>
<reference evidence="8 9" key="1">
    <citation type="submission" date="2019-10" db="EMBL/GenBank/DDBJ databases">
        <title>Unraveling microbial dark matter from salterns through culturing: the case of the genus Halosegnis.</title>
        <authorList>
            <person name="Duran-Viseras A."/>
            <person name="Andrei A.-S."/>
            <person name="Vera-Gargallo B."/>
            <person name="Ghai R."/>
            <person name="Sanchez-Porro C."/>
            <person name="Ventosa A."/>
        </authorList>
    </citation>
    <scope>NUCLEOTIDE SEQUENCE [LARGE SCALE GENOMIC DNA]</scope>
    <source>
        <strain evidence="6 9">F17-44</strain>
        <strain evidence="5 10">F18-79</strain>
        <strain evidence="7 8">F19-13</strain>
    </source>
</reference>
<dbReference type="PANTHER" id="PTHR47429:SF2">
    <property type="entry name" value="PROTEIN TWIN LOV 1"/>
    <property type="match status" value="1"/>
</dbReference>
<dbReference type="SUPFAM" id="SSF55785">
    <property type="entry name" value="PYP-like sensor domain (PAS domain)"/>
    <property type="match status" value="1"/>
</dbReference>
<protein>
    <submittedName>
        <fullName evidence="6">PAS domain-containing protein</fullName>
    </submittedName>
</protein>
<organism evidence="6 9">
    <name type="scientific">Halosegnis rubeus</name>
    <dbReference type="NCBI Taxonomy" id="2212850"/>
    <lineage>
        <taxon>Archaea</taxon>
        <taxon>Methanobacteriati</taxon>
        <taxon>Methanobacteriota</taxon>
        <taxon>Stenosarchaea group</taxon>
        <taxon>Halobacteria</taxon>
        <taxon>Halobacteriales</taxon>
        <taxon>Natronomonadaceae</taxon>
        <taxon>Halosegnis</taxon>
    </lineage>
</organism>
<dbReference type="AlphaFoldDB" id="A0A5N5U7M1"/>
<dbReference type="OrthoDB" id="230688at2157"/>
<dbReference type="EMBL" id="QJOW01000004">
    <property type="protein sequence ID" value="KAB7514399.1"/>
    <property type="molecule type" value="Genomic_DNA"/>
</dbReference>
<keyword evidence="2" id="KW-0288">FMN</keyword>
<keyword evidence="3" id="KW-0157">Chromophore</keyword>
<dbReference type="InterPro" id="IPR035965">
    <property type="entry name" value="PAS-like_dom_sf"/>
</dbReference>
<dbReference type="Gene3D" id="3.30.450.20">
    <property type="entry name" value="PAS domain"/>
    <property type="match status" value="1"/>
</dbReference>
<dbReference type="PANTHER" id="PTHR47429">
    <property type="entry name" value="PROTEIN TWIN LOV 1"/>
    <property type="match status" value="1"/>
</dbReference>
<dbReference type="Pfam" id="PF13426">
    <property type="entry name" value="PAS_9"/>
    <property type="match status" value="1"/>
</dbReference>
<dbReference type="InterPro" id="IPR000014">
    <property type="entry name" value="PAS"/>
</dbReference>
<accession>A0A5N5U8K2</accession>
<evidence type="ECO:0000313" key="10">
    <source>
        <dbReference type="Proteomes" id="UP000326865"/>
    </source>
</evidence>
<dbReference type="Proteomes" id="UP000326302">
    <property type="component" value="Unassembled WGS sequence"/>
</dbReference>
<accession>A0A5N5U7M1</accession>
<dbReference type="EMBL" id="QMDY01000003">
    <property type="protein sequence ID" value="KAB7518686.1"/>
    <property type="molecule type" value="Genomic_DNA"/>
</dbReference>
<evidence type="ECO:0000313" key="5">
    <source>
        <dbReference type="EMBL" id="KAB7514002.1"/>
    </source>
</evidence>
<proteinExistence type="predicted"/>
<dbReference type="Proteomes" id="UP000326865">
    <property type="component" value="Unassembled WGS sequence"/>
</dbReference>
<dbReference type="CDD" id="cd00130">
    <property type="entry name" value="PAS"/>
    <property type="match status" value="1"/>
</dbReference>
<comment type="caution">
    <text evidence="6">The sequence shown here is derived from an EMBL/GenBank/DDBJ whole genome shotgun (WGS) entry which is preliminary data.</text>
</comment>
<dbReference type="EMBL" id="QKKZ01000003">
    <property type="protein sequence ID" value="KAB7514002.1"/>
    <property type="molecule type" value="Genomic_DNA"/>
</dbReference>
<accession>A0A5N5UIV0</accession>
<feature type="domain" description="PAS" evidence="4">
    <location>
        <begin position="75"/>
        <end position="165"/>
    </location>
</feature>
<evidence type="ECO:0000256" key="1">
    <source>
        <dbReference type="ARBA" id="ARBA00022630"/>
    </source>
</evidence>
<name>A0A5N5U7M1_9EURY</name>
<evidence type="ECO:0000259" key="4">
    <source>
        <dbReference type="Pfam" id="PF13426"/>
    </source>
</evidence>
<gene>
    <name evidence="5" type="ORF">DM867_09470</name>
    <name evidence="6" type="ORF">DMP03_11105</name>
    <name evidence="7" type="ORF">DP108_05805</name>
</gene>